<reference evidence="2" key="1">
    <citation type="submission" date="2021-04" db="EMBL/GenBank/DDBJ databases">
        <authorList>
            <person name="Tunstrom K."/>
        </authorList>
    </citation>
    <scope>NUCLEOTIDE SEQUENCE</scope>
</reference>
<dbReference type="OrthoDB" id="6917049at2759"/>
<feature type="chain" id="PRO_5035745276" evidence="1">
    <location>
        <begin position="20"/>
        <end position="260"/>
    </location>
</feature>
<organism evidence="2 3">
    <name type="scientific">Parnassius apollo</name>
    <name type="common">Apollo butterfly</name>
    <name type="synonym">Papilio apollo</name>
    <dbReference type="NCBI Taxonomy" id="110799"/>
    <lineage>
        <taxon>Eukaryota</taxon>
        <taxon>Metazoa</taxon>
        <taxon>Ecdysozoa</taxon>
        <taxon>Arthropoda</taxon>
        <taxon>Hexapoda</taxon>
        <taxon>Insecta</taxon>
        <taxon>Pterygota</taxon>
        <taxon>Neoptera</taxon>
        <taxon>Endopterygota</taxon>
        <taxon>Lepidoptera</taxon>
        <taxon>Glossata</taxon>
        <taxon>Ditrysia</taxon>
        <taxon>Papilionoidea</taxon>
        <taxon>Papilionidae</taxon>
        <taxon>Parnassiinae</taxon>
        <taxon>Parnassini</taxon>
        <taxon>Parnassius</taxon>
        <taxon>Parnassius</taxon>
    </lineage>
</organism>
<gene>
    <name evidence="2" type="ORF">PAPOLLO_LOCUS12575</name>
</gene>
<keyword evidence="1" id="KW-0732">Signal</keyword>
<evidence type="ECO:0000256" key="1">
    <source>
        <dbReference type="SAM" id="SignalP"/>
    </source>
</evidence>
<evidence type="ECO:0000313" key="2">
    <source>
        <dbReference type="EMBL" id="CAG4993834.1"/>
    </source>
</evidence>
<evidence type="ECO:0000313" key="3">
    <source>
        <dbReference type="Proteomes" id="UP000691718"/>
    </source>
</evidence>
<name>A0A8S3X068_PARAO</name>
<feature type="signal peptide" evidence="1">
    <location>
        <begin position="1"/>
        <end position="19"/>
    </location>
</feature>
<dbReference type="AlphaFoldDB" id="A0A8S3X068"/>
<keyword evidence="3" id="KW-1185">Reference proteome</keyword>
<accession>A0A8S3X068</accession>
<sequence>MRALLTVLCLTITICLSHGKPPVPNSLIIRQRRESDVFGNTRQLVKELVEGLRGSARQAMEAIGNFSTGIQKEVKLVNEKINTEVQKLQGQIDDGIKSVTARFTNATEIVTDCVKSHQQQAEDLINRTFVETRACVDDRIQQLSYMIGSLEAQSVGALDYANNVIESMRKCTTEDTENIIYIGSCIGPIALQAQIKSIIFIAQSGVSIARINFAIGMLPAAFEICAGSNMMEASVGTAKIVIDIGSCSASSIYSSLISIN</sequence>
<comment type="caution">
    <text evidence="2">The sequence shown here is derived from an EMBL/GenBank/DDBJ whole genome shotgun (WGS) entry which is preliminary data.</text>
</comment>
<dbReference type="EMBL" id="CAJQZP010000885">
    <property type="protein sequence ID" value="CAG4993834.1"/>
    <property type="molecule type" value="Genomic_DNA"/>
</dbReference>
<protein>
    <submittedName>
        <fullName evidence="2">(apollo) hypothetical protein</fullName>
    </submittedName>
</protein>
<proteinExistence type="predicted"/>
<dbReference type="Proteomes" id="UP000691718">
    <property type="component" value="Unassembled WGS sequence"/>
</dbReference>